<dbReference type="RefSeq" id="XP_064701141.1">
    <property type="nucleotide sequence ID" value="XM_064852677.1"/>
</dbReference>
<evidence type="ECO:0000313" key="7">
    <source>
        <dbReference type="Proteomes" id="UP001358417"/>
    </source>
</evidence>
<gene>
    <name evidence="6" type="ORF">LTR84_009135</name>
</gene>
<organism evidence="6 7">
    <name type="scientific">Exophiala bonariae</name>
    <dbReference type="NCBI Taxonomy" id="1690606"/>
    <lineage>
        <taxon>Eukaryota</taxon>
        <taxon>Fungi</taxon>
        <taxon>Dikarya</taxon>
        <taxon>Ascomycota</taxon>
        <taxon>Pezizomycotina</taxon>
        <taxon>Eurotiomycetes</taxon>
        <taxon>Chaetothyriomycetidae</taxon>
        <taxon>Chaetothyriales</taxon>
        <taxon>Herpotrichiellaceae</taxon>
        <taxon>Exophiala</taxon>
    </lineage>
</organism>
<feature type="domain" description="NADH:flavin oxidoreductase/NADH oxidase N-terminal" evidence="5">
    <location>
        <begin position="105"/>
        <end position="302"/>
    </location>
</feature>
<keyword evidence="3" id="KW-0288">FMN</keyword>
<dbReference type="EMBL" id="JAVRRD010000036">
    <property type="protein sequence ID" value="KAK5045517.1"/>
    <property type="molecule type" value="Genomic_DNA"/>
</dbReference>
<dbReference type="Proteomes" id="UP001358417">
    <property type="component" value="Unassembled WGS sequence"/>
</dbReference>
<accession>A0AAV9MV72</accession>
<evidence type="ECO:0000256" key="4">
    <source>
        <dbReference type="ARBA" id="ARBA00023002"/>
    </source>
</evidence>
<evidence type="ECO:0000256" key="2">
    <source>
        <dbReference type="ARBA" id="ARBA00022630"/>
    </source>
</evidence>
<evidence type="ECO:0000313" key="6">
    <source>
        <dbReference type="EMBL" id="KAK5045517.1"/>
    </source>
</evidence>
<dbReference type="GeneID" id="89977296"/>
<keyword evidence="4" id="KW-0560">Oxidoreductase</keyword>
<keyword evidence="2" id="KW-0285">Flavoprotein</keyword>
<evidence type="ECO:0000259" key="5">
    <source>
        <dbReference type="Pfam" id="PF00724"/>
    </source>
</evidence>
<proteinExistence type="inferred from homology"/>
<dbReference type="CDD" id="cd04733">
    <property type="entry name" value="OYE_like_2_FMN"/>
    <property type="match status" value="1"/>
</dbReference>
<dbReference type="PANTHER" id="PTHR43656:SF5">
    <property type="entry name" value="NADH:FLAVIN OXIDOREDUCTASE_NADH OXIDASE N-TERMINAL DOMAIN-CONTAINING PROTEIN"/>
    <property type="match status" value="1"/>
</dbReference>
<dbReference type="InterPro" id="IPR001155">
    <property type="entry name" value="OxRdtase_FMN_N"/>
</dbReference>
<dbReference type="PANTHER" id="PTHR43656">
    <property type="entry name" value="BINDING OXIDOREDUCTASE, PUTATIVE (AFU_ORTHOLOGUE AFUA_2G08260)-RELATED"/>
    <property type="match status" value="1"/>
</dbReference>
<dbReference type="AlphaFoldDB" id="A0AAV9MV72"/>
<evidence type="ECO:0000256" key="1">
    <source>
        <dbReference type="ARBA" id="ARBA00005979"/>
    </source>
</evidence>
<comment type="caution">
    <text evidence="6">The sequence shown here is derived from an EMBL/GenBank/DDBJ whole genome shotgun (WGS) entry which is preliminary data.</text>
</comment>
<dbReference type="InterPro" id="IPR013785">
    <property type="entry name" value="Aldolase_TIM"/>
</dbReference>
<keyword evidence="7" id="KW-1185">Reference proteome</keyword>
<protein>
    <recommendedName>
        <fullName evidence="5">NADH:flavin oxidoreductase/NADH oxidase N-terminal domain-containing protein</fullName>
    </recommendedName>
</protein>
<sequence length="437" mass="47940">MSDRYPSDIDNAATLGEPLVFEFSGKVAPNRFLKGAMTERISSWDPRDLKARGIPGEGLQRLYGRWGEGGLGHILTGNIMLDYDQLEAPGNLIIPLEAPFEGPRFEGFNKIASAAKRQGSLITGQVCHPGRQVDQNIQANPVSASDIQLEGEVFGLRFAKPHAASHEEIDDIVARFTHSAEYLANAGFDGIELHAAHGYLLGQFLSQTTNHRTDEYGGSLRNRSRLVLDIASSIRAKLPSGSGFILGIKINSMEFQAGGFTVEEARELCIMLEAAEFDFVELSGGTYQSMAFEHRRESTKKREAFFLEFADLIVPALTRTKVYITGGFKTVGGMVKALETVDGVGLARTVCQEFELAKDILQGKVTGAIRPLTDQDDFALTNMIAGTQMGQVAKGQTPIDMSKPESLGRFMEAMRIWARKMEADKGKLEMYGYIDLA</sequence>
<comment type="similarity">
    <text evidence="1">Belongs to the NADH:flavin oxidoreductase/NADH oxidase family.</text>
</comment>
<dbReference type="Gene3D" id="3.20.20.70">
    <property type="entry name" value="Aldolase class I"/>
    <property type="match status" value="1"/>
</dbReference>
<dbReference type="InterPro" id="IPR051799">
    <property type="entry name" value="NADH_flavin_oxidoreductase"/>
</dbReference>
<evidence type="ECO:0000256" key="3">
    <source>
        <dbReference type="ARBA" id="ARBA00022643"/>
    </source>
</evidence>
<reference evidence="6 7" key="1">
    <citation type="submission" date="2023-08" db="EMBL/GenBank/DDBJ databases">
        <title>Black Yeasts Isolated from many extreme environments.</title>
        <authorList>
            <person name="Coleine C."/>
            <person name="Stajich J.E."/>
            <person name="Selbmann L."/>
        </authorList>
    </citation>
    <scope>NUCLEOTIDE SEQUENCE [LARGE SCALE GENOMIC DNA]</scope>
    <source>
        <strain evidence="6 7">CCFEE 5792</strain>
    </source>
</reference>
<dbReference type="GO" id="GO:0010181">
    <property type="term" value="F:FMN binding"/>
    <property type="evidence" value="ECO:0007669"/>
    <property type="project" value="InterPro"/>
</dbReference>
<name>A0AAV9MV72_9EURO</name>
<dbReference type="Pfam" id="PF00724">
    <property type="entry name" value="Oxidored_FMN"/>
    <property type="match status" value="1"/>
</dbReference>
<dbReference type="GO" id="GO:0016491">
    <property type="term" value="F:oxidoreductase activity"/>
    <property type="evidence" value="ECO:0007669"/>
    <property type="project" value="UniProtKB-KW"/>
</dbReference>
<dbReference type="SUPFAM" id="SSF51395">
    <property type="entry name" value="FMN-linked oxidoreductases"/>
    <property type="match status" value="1"/>
</dbReference>